<dbReference type="Proteomes" id="UP001206595">
    <property type="component" value="Unassembled WGS sequence"/>
</dbReference>
<evidence type="ECO:0000313" key="2">
    <source>
        <dbReference type="Proteomes" id="UP001206595"/>
    </source>
</evidence>
<reference evidence="1" key="2">
    <citation type="journal article" date="2022" name="Proc. Natl. Acad. Sci. U.S.A.">
        <title>Diploid-dominant life cycles characterize the early evolution of Fungi.</title>
        <authorList>
            <person name="Amses K.R."/>
            <person name="Simmons D.R."/>
            <person name="Longcore J.E."/>
            <person name="Mondo S.J."/>
            <person name="Seto K."/>
            <person name="Jeronimo G.H."/>
            <person name="Bonds A.E."/>
            <person name="Quandt C.A."/>
            <person name="Davis W.J."/>
            <person name="Chang Y."/>
            <person name="Federici B.A."/>
            <person name="Kuo A."/>
            <person name="LaButti K."/>
            <person name="Pangilinan J."/>
            <person name="Andreopoulos W."/>
            <person name="Tritt A."/>
            <person name="Riley R."/>
            <person name="Hundley H."/>
            <person name="Johnson J."/>
            <person name="Lipzen A."/>
            <person name="Barry K."/>
            <person name="Lang B.F."/>
            <person name="Cuomo C.A."/>
            <person name="Buchler N.E."/>
            <person name="Grigoriev I.V."/>
            <person name="Spatafora J.W."/>
            <person name="Stajich J.E."/>
            <person name="James T.Y."/>
        </authorList>
    </citation>
    <scope>NUCLEOTIDE SEQUENCE</scope>
    <source>
        <strain evidence="1">AG</strain>
    </source>
</reference>
<dbReference type="EMBL" id="MU620912">
    <property type="protein sequence ID" value="KAI8580469.1"/>
    <property type="molecule type" value="Genomic_DNA"/>
</dbReference>
<accession>A0AAD5HEV7</accession>
<evidence type="ECO:0000313" key="1">
    <source>
        <dbReference type="EMBL" id="KAI8580469.1"/>
    </source>
</evidence>
<dbReference type="GeneID" id="75913727"/>
<reference evidence="1" key="1">
    <citation type="submission" date="2021-06" db="EMBL/GenBank/DDBJ databases">
        <authorList>
            <consortium name="DOE Joint Genome Institute"/>
            <person name="Mondo S.J."/>
            <person name="Amses K.R."/>
            <person name="Simmons D.R."/>
            <person name="Longcore J.E."/>
            <person name="Seto K."/>
            <person name="Alves G.H."/>
            <person name="Bonds A.E."/>
            <person name="Quandt C.A."/>
            <person name="Davis W.J."/>
            <person name="Chang Y."/>
            <person name="Letcher P.M."/>
            <person name="Powell M.J."/>
            <person name="Kuo A."/>
            <person name="Labutti K."/>
            <person name="Pangilinan J."/>
            <person name="Andreopoulos W."/>
            <person name="Tritt A."/>
            <person name="Riley R."/>
            <person name="Hundley H."/>
            <person name="Johnson J."/>
            <person name="Lipzen A."/>
            <person name="Barry K."/>
            <person name="Berbee M.L."/>
            <person name="Buchler N.E."/>
            <person name="Grigoriev I.V."/>
            <person name="Spatafora J.W."/>
            <person name="Stajich J.E."/>
            <person name="James T.Y."/>
        </authorList>
    </citation>
    <scope>NUCLEOTIDE SEQUENCE</scope>
    <source>
        <strain evidence="1">AG</strain>
    </source>
</reference>
<dbReference type="AlphaFoldDB" id="A0AAD5HEV7"/>
<gene>
    <name evidence="1" type="ORF">K450DRAFT_237185</name>
</gene>
<organism evidence="1 2">
    <name type="scientific">Umbelopsis ramanniana AG</name>
    <dbReference type="NCBI Taxonomy" id="1314678"/>
    <lineage>
        <taxon>Eukaryota</taxon>
        <taxon>Fungi</taxon>
        <taxon>Fungi incertae sedis</taxon>
        <taxon>Mucoromycota</taxon>
        <taxon>Mucoromycotina</taxon>
        <taxon>Umbelopsidomycetes</taxon>
        <taxon>Umbelopsidales</taxon>
        <taxon>Umbelopsidaceae</taxon>
        <taxon>Umbelopsis</taxon>
    </lineage>
</organism>
<keyword evidence="2" id="KW-1185">Reference proteome</keyword>
<protein>
    <submittedName>
        <fullName evidence="1">Uncharacterized protein</fullName>
    </submittedName>
</protein>
<proteinExistence type="predicted"/>
<sequence length="135" mass="15554">MNEIKKKISFHFRSFPFSILSLNSKRLYPHSTRPSLHSMSPTRKTAELTDGVICGTCDTALSSDWFCSRCHRKCSTCNRYMVQDDDFCSRCWTSATGSIQPKLTQKEYSNAMIDFVQEQLMVIPLVDDRRPGRQC</sequence>
<comment type="caution">
    <text evidence="1">The sequence shown here is derived from an EMBL/GenBank/DDBJ whole genome shotgun (WGS) entry which is preliminary data.</text>
</comment>
<name>A0AAD5HEV7_UMBRA</name>
<dbReference type="RefSeq" id="XP_051445473.1">
    <property type="nucleotide sequence ID" value="XM_051588382.1"/>
</dbReference>